<protein>
    <submittedName>
        <fullName evidence="1">Uncharacterized protein</fullName>
    </submittedName>
</protein>
<dbReference type="AlphaFoldDB" id="A0A3P7NX71"/>
<gene>
    <name evidence="1" type="ORF">DILT_LOCUS16562</name>
</gene>
<dbReference type="Proteomes" id="UP000281553">
    <property type="component" value="Unassembled WGS sequence"/>
</dbReference>
<sequence length="96" mass="11142">MQWFGHVLRKPSTDLCRLVVNPSRSANWICRQGGQLKIWLSTVESDAERMGLVTVYDLRNSNKQWFNICGELASDRRQWAAAIRDIREADSFNNRS</sequence>
<proteinExistence type="predicted"/>
<evidence type="ECO:0000313" key="2">
    <source>
        <dbReference type="Proteomes" id="UP000281553"/>
    </source>
</evidence>
<name>A0A3P7NX71_DIBLA</name>
<accession>A0A3P7NX71</accession>
<evidence type="ECO:0000313" key="1">
    <source>
        <dbReference type="EMBL" id="VDN34651.1"/>
    </source>
</evidence>
<keyword evidence="2" id="KW-1185">Reference proteome</keyword>
<dbReference type="EMBL" id="UYRU01085681">
    <property type="protein sequence ID" value="VDN34651.1"/>
    <property type="molecule type" value="Genomic_DNA"/>
</dbReference>
<organism evidence="1 2">
    <name type="scientific">Dibothriocephalus latus</name>
    <name type="common">Fish tapeworm</name>
    <name type="synonym">Diphyllobothrium latum</name>
    <dbReference type="NCBI Taxonomy" id="60516"/>
    <lineage>
        <taxon>Eukaryota</taxon>
        <taxon>Metazoa</taxon>
        <taxon>Spiralia</taxon>
        <taxon>Lophotrochozoa</taxon>
        <taxon>Platyhelminthes</taxon>
        <taxon>Cestoda</taxon>
        <taxon>Eucestoda</taxon>
        <taxon>Diphyllobothriidea</taxon>
        <taxon>Diphyllobothriidae</taxon>
        <taxon>Dibothriocephalus</taxon>
    </lineage>
</organism>
<reference evidence="1 2" key="1">
    <citation type="submission" date="2018-11" db="EMBL/GenBank/DDBJ databases">
        <authorList>
            <consortium name="Pathogen Informatics"/>
        </authorList>
    </citation>
    <scope>NUCLEOTIDE SEQUENCE [LARGE SCALE GENOMIC DNA]</scope>
</reference>